<reference evidence="2" key="1">
    <citation type="submission" date="2015-04" db="UniProtKB">
        <authorList>
            <consortium name="EnsemblPlants"/>
        </authorList>
    </citation>
    <scope>IDENTIFICATION</scope>
    <source>
        <strain evidence="2">SL10</strain>
    </source>
</reference>
<evidence type="ECO:0000313" key="2">
    <source>
        <dbReference type="EnsemblPlants" id="ONIVA10G01910.1"/>
    </source>
</evidence>
<evidence type="ECO:0000313" key="3">
    <source>
        <dbReference type="Proteomes" id="UP000006591"/>
    </source>
</evidence>
<accession>A0A0E0IPD4</accession>
<proteinExistence type="predicted"/>
<dbReference type="AlphaFoldDB" id="A0A0E0IPD4"/>
<dbReference type="HOGENOM" id="CLU_2268237_0_0_1"/>
<sequence length="103" mass="10531">MEAADARMAGGGGGATRGRAGLVEARGAGRGGGVARGLALVHRLVANGDPRSTPWSRRARNSALMSPSCSPSSLTASSTWSTAKQIDDLLAFYGWCNDVGLAR</sequence>
<evidence type="ECO:0000256" key="1">
    <source>
        <dbReference type="SAM" id="MobiDB-lite"/>
    </source>
</evidence>
<dbReference type="EnsemblPlants" id="ONIVA10G01910.1">
    <property type="protein sequence ID" value="ONIVA10G01910.1"/>
    <property type="gene ID" value="ONIVA10G01910"/>
</dbReference>
<protein>
    <submittedName>
        <fullName evidence="2">Uncharacterized protein</fullName>
    </submittedName>
</protein>
<name>A0A0E0IPD4_ORYNI</name>
<reference evidence="2" key="2">
    <citation type="submission" date="2018-04" db="EMBL/GenBank/DDBJ databases">
        <title>OnivRS2 (Oryza nivara Reference Sequence Version 2).</title>
        <authorList>
            <person name="Zhang J."/>
            <person name="Kudrna D."/>
            <person name="Lee S."/>
            <person name="Talag J."/>
            <person name="Rajasekar S."/>
            <person name="Welchert J."/>
            <person name="Hsing Y.-I."/>
            <person name="Wing R.A."/>
        </authorList>
    </citation>
    <scope>NUCLEOTIDE SEQUENCE [LARGE SCALE GENOMIC DNA]</scope>
</reference>
<dbReference type="Proteomes" id="UP000006591">
    <property type="component" value="Chromosome 10"/>
</dbReference>
<feature type="region of interest" description="Disordered" evidence="1">
    <location>
        <begin position="49"/>
        <end position="68"/>
    </location>
</feature>
<keyword evidence="3" id="KW-1185">Reference proteome</keyword>
<dbReference type="Gramene" id="ONIVA10G01910.1">
    <property type="protein sequence ID" value="ONIVA10G01910.1"/>
    <property type="gene ID" value="ONIVA10G01910"/>
</dbReference>
<organism evidence="2">
    <name type="scientific">Oryza nivara</name>
    <name type="common">Indian wild rice</name>
    <name type="synonym">Oryza sativa f. spontanea</name>
    <dbReference type="NCBI Taxonomy" id="4536"/>
    <lineage>
        <taxon>Eukaryota</taxon>
        <taxon>Viridiplantae</taxon>
        <taxon>Streptophyta</taxon>
        <taxon>Embryophyta</taxon>
        <taxon>Tracheophyta</taxon>
        <taxon>Spermatophyta</taxon>
        <taxon>Magnoliopsida</taxon>
        <taxon>Liliopsida</taxon>
        <taxon>Poales</taxon>
        <taxon>Poaceae</taxon>
        <taxon>BOP clade</taxon>
        <taxon>Oryzoideae</taxon>
        <taxon>Oryzeae</taxon>
        <taxon>Oryzinae</taxon>
        <taxon>Oryza</taxon>
    </lineage>
</organism>
<dbReference type="OMA" id="FYGWCND"/>